<keyword evidence="1" id="KW-0472">Membrane</keyword>
<gene>
    <name evidence="2" type="ORF">CYJ10_26860</name>
</gene>
<accession>A0A2N5C5L0</accession>
<evidence type="ECO:0000313" key="3">
    <source>
        <dbReference type="Proteomes" id="UP000234341"/>
    </source>
</evidence>
<evidence type="ECO:0000256" key="1">
    <source>
        <dbReference type="SAM" id="Phobius"/>
    </source>
</evidence>
<evidence type="ECO:0000313" key="2">
    <source>
        <dbReference type="EMBL" id="PLP97460.1"/>
    </source>
</evidence>
<keyword evidence="1" id="KW-0812">Transmembrane</keyword>
<comment type="caution">
    <text evidence="2">The sequence shown here is derived from an EMBL/GenBank/DDBJ whole genome shotgun (WGS) entry which is preliminary data.</text>
</comment>
<organism evidence="2 3">
    <name type="scientific">Cupriavidus pauculus</name>
    <dbReference type="NCBI Taxonomy" id="82633"/>
    <lineage>
        <taxon>Bacteria</taxon>
        <taxon>Pseudomonadati</taxon>
        <taxon>Pseudomonadota</taxon>
        <taxon>Betaproteobacteria</taxon>
        <taxon>Burkholderiales</taxon>
        <taxon>Burkholderiaceae</taxon>
        <taxon>Cupriavidus</taxon>
    </lineage>
</organism>
<protein>
    <submittedName>
        <fullName evidence="2">Uncharacterized protein</fullName>
    </submittedName>
</protein>
<dbReference type="AlphaFoldDB" id="A0A2N5C5L0"/>
<dbReference type="Proteomes" id="UP000234341">
    <property type="component" value="Unassembled WGS sequence"/>
</dbReference>
<name>A0A2N5C5L0_9BURK</name>
<reference evidence="2 3" key="1">
    <citation type="submission" date="2017-12" db="EMBL/GenBank/DDBJ databases">
        <title>Genome sequence of the active heterotrophic nitrifier-denitrifier, Cupriavidus pauculus UM1.</title>
        <authorList>
            <person name="Putonti C."/>
            <person name="Castignetti D."/>
        </authorList>
    </citation>
    <scope>NUCLEOTIDE SEQUENCE [LARGE SCALE GENOMIC DNA]</scope>
    <source>
        <strain evidence="2 3">UM1</strain>
    </source>
</reference>
<dbReference type="EMBL" id="PJRP01000017">
    <property type="protein sequence ID" value="PLP97460.1"/>
    <property type="molecule type" value="Genomic_DNA"/>
</dbReference>
<proteinExistence type="predicted"/>
<feature type="transmembrane region" description="Helical" evidence="1">
    <location>
        <begin position="12"/>
        <end position="32"/>
    </location>
</feature>
<sequence length="71" mass="7949">MHATPMAKDFGVSTPTTFAAFSVALVVSALLGPAPPPHELRFDCFRTTALRRFPATRSEVADWRRWVGYRL</sequence>
<keyword evidence="1" id="KW-1133">Transmembrane helix</keyword>